<evidence type="ECO:0000256" key="7">
    <source>
        <dbReference type="SAM" id="Phobius"/>
    </source>
</evidence>
<evidence type="ECO:0000256" key="6">
    <source>
        <dbReference type="PROSITE-ProRule" id="PRU00433"/>
    </source>
</evidence>
<keyword evidence="5 6" id="KW-0408">Iron</keyword>
<evidence type="ECO:0000256" key="4">
    <source>
        <dbReference type="ARBA" id="ARBA00022982"/>
    </source>
</evidence>
<dbReference type="STRING" id="358681.BBR47_52260"/>
<evidence type="ECO:0000256" key="5">
    <source>
        <dbReference type="ARBA" id="ARBA00023004"/>
    </source>
</evidence>
<dbReference type="Gene3D" id="1.10.760.10">
    <property type="entry name" value="Cytochrome c-like domain"/>
    <property type="match status" value="1"/>
</dbReference>
<protein>
    <recommendedName>
        <fullName evidence="8">Cytochrome c domain-containing protein</fullName>
    </recommendedName>
</protein>
<organism evidence="9 10">
    <name type="scientific">Brevibacillus brevis (strain 47 / JCM 6285 / NBRC 100599)</name>
    <dbReference type="NCBI Taxonomy" id="358681"/>
    <lineage>
        <taxon>Bacteria</taxon>
        <taxon>Bacillati</taxon>
        <taxon>Bacillota</taxon>
        <taxon>Bacilli</taxon>
        <taxon>Bacillales</taxon>
        <taxon>Paenibacillaceae</taxon>
        <taxon>Brevibacillus</taxon>
    </lineage>
</organism>
<dbReference type="eggNOG" id="COG2010">
    <property type="taxonomic scope" value="Bacteria"/>
</dbReference>
<dbReference type="GO" id="GO:0009055">
    <property type="term" value="F:electron transfer activity"/>
    <property type="evidence" value="ECO:0007669"/>
    <property type="project" value="InterPro"/>
</dbReference>
<dbReference type="InterPro" id="IPR036909">
    <property type="entry name" value="Cyt_c-like_dom_sf"/>
</dbReference>
<dbReference type="Pfam" id="PF13442">
    <property type="entry name" value="Cytochrome_CBB3"/>
    <property type="match status" value="1"/>
</dbReference>
<evidence type="ECO:0000313" key="9">
    <source>
        <dbReference type="EMBL" id="BAH46203.1"/>
    </source>
</evidence>
<dbReference type="KEGG" id="bbe:BBR47_52260"/>
<name>C0Z6K4_BREBN</name>
<dbReference type="EMBL" id="AP008955">
    <property type="protein sequence ID" value="BAH46203.1"/>
    <property type="molecule type" value="Genomic_DNA"/>
</dbReference>
<dbReference type="InterPro" id="IPR009056">
    <property type="entry name" value="Cyt_c-like_dom"/>
</dbReference>
<dbReference type="PROSITE" id="PS51007">
    <property type="entry name" value="CYTC"/>
    <property type="match status" value="1"/>
</dbReference>
<dbReference type="InterPro" id="IPR025416">
    <property type="entry name" value="YqzM"/>
</dbReference>
<keyword evidence="10" id="KW-1185">Reference proteome</keyword>
<proteinExistence type="predicted"/>
<keyword evidence="3 6" id="KW-0479">Metal-binding</keyword>
<keyword evidence="1" id="KW-0813">Transport</keyword>
<dbReference type="PANTHER" id="PTHR37823:SF4">
    <property type="entry name" value="MENAQUINOL-CYTOCHROME C REDUCTASE CYTOCHROME B_C SUBUNIT"/>
    <property type="match status" value="1"/>
</dbReference>
<keyword evidence="7" id="KW-0472">Membrane</keyword>
<feature type="domain" description="Cytochrome c" evidence="8">
    <location>
        <begin position="63"/>
        <end position="137"/>
    </location>
</feature>
<accession>C0Z6K4</accession>
<dbReference type="Pfam" id="PF14141">
    <property type="entry name" value="YqzM"/>
    <property type="match status" value="1"/>
</dbReference>
<dbReference type="GO" id="GO:0046872">
    <property type="term" value="F:metal ion binding"/>
    <property type="evidence" value="ECO:0007669"/>
    <property type="project" value="UniProtKB-KW"/>
</dbReference>
<dbReference type="SUPFAM" id="SSF46626">
    <property type="entry name" value="Cytochrome c"/>
    <property type="match status" value="1"/>
</dbReference>
<keyword evidence="2 6" id="KW-0349">Heme</keyword>
<dbReference type="PANTHER" id="PTHR37823">
    <property type="entry name" value="CYTOCHROME C-553-LIKE"/>
    <property type="match status" value="1"/>
</dbReference>
<reference evidence="9 10" key="1">
    <citation type="submission" date="2005-03" db="EMBL/GenBank/DDBJ databases">
        <title>Brevibacillus brevis strain 47, complete genome.</title>
        <authorList>
            <person name="Hosoyama A."/>
            <person name="Yamada R."/>
            <person name="Hongo Y."/>
            <person name="Terui Y."/>
            <person name="Ankai A."/>
            <person name="Masuyama W."/>
            <person name="Sekiguchi M."/>
            <person name="Takeda T."/>
            <person name="Asano K."/>
            <person name="Ohji S."/>
            <person name="Ichikawa N."/>
            <person name="Narita S."/>
            <person name="Aoki N."/>
            <person name="Miura H."/>
            <person name="Matsushita S."/>
            <person name="Sekigawa T."/>
            <person name="Yamagata H."/>
            <person name="Yoshikawa H."/>
            <person name="Udaka S."/>
            <person name="Tanikawa S."/>
            <person name="Fujita N."/>
        </authorList>
    </citation>
    <scope>NUCLEOTIDE SEQUENCE [LARGE SCALE GENOMIC DNA]</scope>
    <source>
        <strain evidence="10">47 / JCM 6285 / NBRC 100599</strain>
    </source>
</reference>
<evidence type="ECO:0000313" key="10">
    <source>
        <dbReference type="Proteomes" id="UP000001877"/>
    </source>
</evidence>
<sequence length="137" mass="14319">MGGLCQMAGSNKKDMNQNDVIDSAKAFFTSFGILFLVFLIALVGSIIFPPKHGEEANGGGAPTAQIDAAAVFKQNCSSCHGQNLEGIAGPNLTKIGATLSADDIAKIIKEGKGGMPPGMLKKQPEIQAVSQWLSEKK</sequence>
<keyword evidence="7" id="KW-1133">Transmembrane helix</keyword>
<gene>
    <name evidence="9" type="ordered locus">BBR47_52260</name>
</gene>
<dbReference type="HOGENOM" id="CLU_134966_1_0_9"/>
<feature type="transmembrane region" description="Helical" evidence="7">
    <location>
        <begin position="26"/>
        <end position="48"/>
    </location>
</feature>
<evidence type="ECO:0000259" key="8">
    <source>
        <dbReference type="PROSITE" id="PS51007"/>
    </source>
</evidence>
<evidence type="ECO:0000256" key="3">
    <source>
        <dbReference type="ARBA" id="ARBA00022723"/>
    </source>
</evidence>
<keyword evidence="4" id="KW-0249">Electron transport</keyword>
<evidence type="ECO:0000256" key="1">
    <source>
        <dbReference type="ARBA" id="ARBA00022448"/>
    </source>
</evidence>
<dbReference type="InterPro" id="IPR051811">
    <property type="entry name" value="Cytochrome_c550/c551-like"/>
</dbReference>
<dbReference type="Proteomes" id="UP000001877">
    <property type="component" value="Chromosome"/>
</dbReference>
<keyword evidence="7" id="KW-0812">Transmembrane</keyword>
<evidence type="ECO:0000256" key="2">
    <source>
        <dbReference type="ARBA" id="ARBA00022617"/>
    </source>
</evidence>
<dbReference type="AlphaFoldDB" id="C0Z6K4"/>
<dbReference type="GO" id="GO:0020037">
    <property type="term" value="F:heme binding"/>
    <property type="evidence" value="ECO:0007669"/>
    <property type="project" value="InterPro"/>
</dbReference>